<protein>
    <submittedName>
        <fullName evidence="2">Uncharacterized protein</fullName>
    </submittedName>
</protein>
<organism evidence="2 3">
    <name type="scientific">Cordyceps confragosa</name>
    <name type="common">Lecanicillium lecanii</name>
    <dbReference type="NCBI Taxonomy" id="2714763"/>
    <lineage>
        <taxon>Eukaryota</taxon>
        <taxon>Fungi</taxon>
        <taxon>Dikarya</taxon>
        <taxon>Ascomycota</taxon>
        <taxon>Pezizomycotina</taxon>
        <taxon>Sordariomycetes</taxon>
        <taxon>Hypocreomycetidae</taxon>
        <taxon>Hypocreales</taxon>
        <taxon>Cordycipitaceae</taxon>
        <taxon>Akanthomyces</taxon>
    </lineage>
</organism>
<accession>A0A179I6E1</accession>
<dbReference type="Proteomes" id="UP000243081">
    <property type="component" value="Unassembled WGS sequence"/>
</dbReference>
<comment type="caution">
    <text evidence="2">The sequence shown here is derived from an EMBL/GenBank/DDBJ whole genome shotgun (WGS) entry which is preliminary data.</text>
</comment>
<feature type="compositionally biased region" description="Basic and acidic residues" evidence="1">
    <location>
        <begin position="76"/>
        <end position="90"/>
    </location>
</feature>
<proteinExistence type="predicted"/>
<keyword evidence="3" id="KW-1185">Reference proteome</keyword>
<gene>
    <name evidence="2" type="ORF">LLEC1_04479</name>
</gene>
<dbReference type="OMA" id="WVEGYVE"/>
<dbReference type="OrthoDB" id="4870373at2759"/>
<evidence type="ECO:0000313" key="2">
    <source>
        <dbReference type="EMBL" id="OAQ97160.1"/>
    </source>
</evidence>
<sequence length="126" mass="13380">MSSGNENPPPSYREATAQATSGSLRDELRPEGWVEGYVEAPPATHQTSEYSPPAPTTEKPAHAMGTPVLDGDGSPAEEHRTQDTADDQTRGNDVGGWGVKIGPVLLGLVDVEEEKQLREGEEGGRS</sequence>
<reference evidence="2 3" key="1">
    <citation type="submission" date="2016-03" db="EMBL/GenBank/DDBJ databases">
        <title>Fine-scale spatial genetic structure of a fungal parasite of coffee scale insects.</title>
        <authorList>
            <person name="Jackson D."/>
            <person name="Zemenick K.A."/>
            <person name="Malloure B."/>
            <person name="Quandt C.A."/>
            <person name="James T.Y."/>
        </authorList>
    </citation>
    <scope>NUCLEOTIDE SEQUENCE [LARGE SCALE GENOMIC DNA]</scope>
    <source>
        <strain evidence="2 3">UM487</strain>
    </source>
</reference>
<feature type="region of interest" description="Disordered" evidence="1">
    <location>
        <begin position="1"/>
        <end position="98"/>
    </location>
</feature>
<dbReference type="AlphaFoldDB" id="A0A179I6E1"/>
<dbReference type="EMBL" id="LUKN01003643">
    <property type="protein sequence ID" value="OAQ97160.1"/>
    <property type="molecule type" value="Genomic_DNA"/>
</dbReference>
<evidence type="ECO:0000256" key="1">
    <source>
        <dbReference type="SAM" id="MobiDB-lite"/>
    </source>
</evidence>
<name>A0A179I6E1_CORDF</name>
<evidence type="ECO:0000313" key="3">
    <source>
        <dbReference type="Proteomes" id="UP000243081"/>
    </source>
</evidence>